<sequence length="145" mass="14977">MLPAAFTLRCSPLLISTPAEPLSPVALRGLHESVSGLTGLQREEARCRGAGAKIRPLCLPGQSPVGGAPMPPIASVERQRGLHLSGLPGGITSDRRGSACCPDPYLAEIAARVTDRPRIGPSASQRARSGHKAGVPGAAIRPVRP</sequence>
<feature type="region of interest" description="Disordered" evidence="1">
    <location>
        <begin position="112"/>
        <end position="145"/>
    </location>
</feature>
<dbReference type="EMBL" id="JAINUF010000002">
    <property type="protein sequence ID" value="KAJ8373810.1"/>
    <property type="molecule type" value="Genomic_DNA"/>
</dbReference>
<evidence type="ECO:0000313" key="2">
    <source>
        <dbReference type="EMBL" id="KAJ8373810.1"/>
    </source>
</evidence>
<dbReference type="AlphaFoldDB" id="A0A9Q1G1U0"/>
<proteinExistence type="predicted"/>
<evidence type="ECO:0000256" key="1">
    <source>
        <dbReference type="SAM" id="MobiDB-lite"/>
    </source>
</evidence>
<dbReference type="Proteomes" id="UP001152622">
    <property type="component" value="Chromosome 2"/>
</dbReference>
<evidence type="ECO:0000313" key="3">
    <source>
        <dbReference type="Proteomes" id="UP001152622"/>
    </source>
</evidence>
<name>A0A9Q1G1U0_SYNKA</name>
<comment type="caution">
    <text evidence="2">The sequence shown here is derived from an EMBL/GenBank/DDBJ whole genome shotgun (WGS) entry which is preliminary data.</text>
</comment>
<keyword evidence="3" id="KW-1185">Reference proteome</keyword>
<organism evidence="2 3">
    <name type="scientific">Synaphobranchus kaupii</name>
    <name type="common">Kaup's arrowtooth eel</name>
    <dbReference type="NCBI Taxonomy" id="118154"/>
    <lineage>
        <taxon>Eukaryota</taxon>
        <taxon>Metazoa</taxon>
        <taxon>Chordata</taxon>
        <taxon>Craniata</taxon>
        <taxon>Vertebrata</taxon>
        <taxon>Euteleostomi</taxon>
        <taxon>Actinopterygii</taxon>
        <taxon>Neopterygii</taxon>
        <taxon>Teleostei</taxon>
        <taxon>Anguilliformes</taxon>
        <taxon>Synaphobranchidae</taxon>
        <taxon>Synaphobranchus</taxon>
    </lineage>
</organism>
<reference evidence="2" key="1">
    <citation type="journal article" date="2023" name="Science">
        <title>Genome structures resolve the early diversification of teleost fishes.</title>
        <authorList>
            <person name="Parey E."/>
            <person name="Louis A."/>
            <person name="Montfort J."/>
            <person name="Bouchez O."/>
            <person name="Roques C."/>
            <person name="Iampietro C."/>
            <person name="Lluch J."/>
            <person name="Castinel A."/>
            <person name="Donnadieu C."/>
            <person name="Desvignes T."/>
            <person name="Floi Bucao C."/>
            <person name="Jouanno E."/>
            <person name="Wen M."/>
            <person name="Mejri S."/>
            <person name="Dirks R."/>
            <person name="Jansen H."/>
            <person name="Henkel C."/>
            <person name="Chen W.J."/>
            <person name="Zahm M."/>
            <person name="Cabau C."/>
            <person name="Klopp C."/>
            <person name="Thompson A.W."/>
            <person name="Robinson-Rechavi M."/>
            <person name="Braasch I."/>
            <person name="Lecointre G."/>
            <person name="Bobe J."/>
            <person name="Postlethwait J.H."/>
            <person name="Berthelot C."/>
            <person name="Roest Crollius H."/>
            <person name="Guiguen Y."/>
        </authorList>
    </citation>
    <scope>NUCLEOTIDE SEQUENCE</scope>
    <source>
        <strain evidence="2">WJC10195</strain>
    </source>
</reference>
<accession>A0A9Q1G1U0</accession>
<gene>
    <name evidence="2" type="ORF">SKAU_G00043900</name>
</gene>
<protein>
    <submittedName>
        <fullName evidence="2">Uncharacterized protein</fullName>
    </submittedName>
</protein>